<dbReference type="InterPro" id="IPR003346">
    <property type="entry name" value="Transposase_20"/>
</dbReference>
<dbReference type="Proteomes" id="UP000436047">
    <property type="component" value="Unassembled WGS sequence"/>
</dbReference>
<dbReference type="GO" id="GO:0006313">
    <property type="term" value="P:DNA transposition"/>
    <property type="evidence" value="ECO:0007669"/>
    <property type="project" value="InterPro"/>
</dbReference>
<dbReference type="InterPro" id="IPR002525">
    <property type="entry name" value="Transp_IS110-like_N"/>
</dbReference>
<dbReference type="EMBL" id="VUMI01000130">
    <property type="protein sequence ID" value="MSS92120.1"/>
    <property type="molecule type" value="Genomic_DNA"/>
</dbReference>
<feature type="domain" description="Transposase IS116/IS110/IS902 C-terminal" evidence="3">
    <location>
        <begin position="276"/>
        <end position="350"/>
    </location>
</feature>
<evidence type="ECO:0000313" key="5">
    <source>
        <dbReference type="Proteomes" id="UP000436047"/>
    </source>
</evidence>
<reference evidence="4 5" key="1">
    <citation type="submission" date="2019-08" db="EMBL/GenBank/DDBJ databases">
        <title>In-depth cultivation of the pig gut microbiome towards novel bacterial diversity and tailored functional studies.</title>
        <authorList>
            <person name="Wylensek D."/>
            <person name="Hitch T.C.A."/>
            <person name="Clavel T."/>
        </authorList>
    </citation>
    <scope>NUCLEOTIDE SEQUENCE [LARGE SCALE GENOMIC DNA]</scope>
    <source>
        <strain evidence="4 5">WCA-389-WT-23B</strain>
    </source>
</reference>
<evidence type="ECO:0000256" key="1">
    <source>
        <dbReference type="SAM" id="Coils"/>
    </source>
</evidence>
<feature type="coiled-coil region" evidence="1">
    <location>
        <begin position="31"/>
        <end position="58"/>
    </location>
</feature>
<dbReference type="GO" id="GO:0004803">
    <property type="term" value="F:transposase activity"/>
    <property type="evidence" value="ECO:0007669"/>
    <property type="project" value="InterPro"/>
</dbReference>
<evidence type="ECO:0000259" key="3">
    <source>
        <dbReference type="Pfam" id="PF02371"/>
    </source>
</evidence>
<sequence>MISVGIDVSKGKSTICILKPYGEILMSPQDYTHTQSDMKKLVDKLSKYEEELHITMEATGVYHLPVSQYLKSHGYTTYIINPLEMKRYRCQGIRNPKTDKIDALMIAQYGIDFWYRPCHESSIEDIRTELKLLGTQYCSFSKTRQDRCLALCNLLDRTNPGIYNLLDGFNRYSGKDKLCDFVHDFYHRDCIVKYSKNKFIERYQSWTKRKGYRFSDTEAGQLYQIAKESIPTLESTASTKLVVQEIANVLKEVNASLYDILSRMNELAKMLPEYDTVMTMKGVGASIGPRLIAEIGDPRRFHSAKALIAYAGIDAPPFQSGKFTGTERHMSKRGSRIMRKLGYEVMDSINKHQSLYADDPVCIYFLRKRAEGKHYGTAMFAAYNKFLRIYHSRVSSILNETETAV</sequence>
<dbReference type="GO" id="GO:0003677">
    <property type="term" value="F:DNA binding"/>
    <property type="evidence" value="ECO:0007669"/>
    <property type="project" value="InterPro"/>
</dbReference>
<comment type="caution">
    <text evidence="4">The sequence shown here is derived from an EMBL/GenBank/DDBJ whole genome shotgun (WGS) entry which is preliminary data.</text>
</comment>
<evidence type="ECO:0000313" key="4">
    <source>
        <dbReference type="EMBL" id="MSS92120.1"/>
    </source>
</evidence>
<gene>
    <name evidence="4" type="ORF">FYJ45_29160</name>
</gene>
<dbReference type="InterPro" id="IPR047650">
    <property type="entry name" value="Transpos_IS110"/>
</dbReference>
<name>A0A6N7WRT0_9FIRM</name>
<protein>
    <submittedName>
        <fullName evidence="4">IS110 family transposase</fullName>
    </submittedName>
</protein>
<organism evidence="4 5">
    <name type="scientific">Eisenbergiella porci</name>
    <dbReference type="NCBI Taxonomy" id="2652274"/>
    <lineage>
        <taxon>Bacteria</taxon>
        <taxon>Bacillati</taxon>
        <taxon>Bacillota</taxon>
        <taxon>Clostridia</taxon>
        <taxon>Lachnospirales</taxon>
        <taxon>Lachnospiraceae</taxon>
        <taxon>Eisenbergiella</taxon>
    </lineage>
</organism>
<dbReference type="NCBIfam" id="NF033542">
    <property type="entry name" value="transpos_IS110"/>
    <property type="match status" value="1"/>
</dbReference>
<evidence type="ECO:0000259" key="2">
    <source>
        <dbReference type="Pfam" id="PF01548"/>
    </source>
</evidence>
<dbReference type="GeneID" id="86057038"/>
<dbReference type="PANTHER" id="PTHR33055">
    <property type="entry name" value="TRANSPOSASE FOR INSERTION SEQUENCE ELEMENT IS1111A"/>
    <property type="match status" value="1"/>
</dbReference>
<dbReference type="Pfam" id="PF02371">
    <property type="entry name" value="Transposase_20"/>
    <property type="match status" value="1"/>
</dbReference>
<accession>A0A6N7WRT0</accession>
<keyword evidence="5" id="KW-1185">Reference proteome</keyword>
<proteinExistence type="predicted"/>
<dbReference type="Pfam" id="PF01548">
    <property type="entry name" value="DEDD_Tnp_IS110"/>
    <property type="match status" value="1"/>
</dbReference>
<keyword evidence="1" id="KW-0175">Coiled coil</keyword>
<feature type="domain" description="Transposase IS110-like N-terminal" evidence="2">
    <location>
        <begin position="4"/>
        <end position="160"/>
    </location>
</feature>
<dbReference type="RefSeq" id="WP_154468413.1">
    <property type="nucleotide sequence ID" value="NZ_VUMI01000130.1"/>
</dbReference>
<dbReference type="AlphaFoldDB" id="A0A6N7WRT0"/>